<feature type="region of interest" description="Disordered" evidence="3">
    <location>
        <begin position="161"/>
        <end position="183"/>
    </location>
</feature>
<sequence>MDSSDHFDRESPNMDQNSCSSDDTVLSVGNENPPPEDAPLSFKNIESHLNAISQITNSTLDPDLRKSPSSPPRRISSPSSTKSVPGSPNYLYTKPEPDLFRASSTPESPENYYNQKTPANNNDANNASLKFSIDNILKADFGRRITDPINIRKCKPKKVVPEAGGGEEAKAVGPVDLSKSEAEKKTESQPMLWPAWVYCTRYSDRPSSGMLWILLAKLAVSEAEGATTLKQNKFAMRRKSGRTAGSNHPDYRTNYNARPTPLL</sequence>
<keyword evidence="5" id="KW-1185">Reference proteome</keyword>
<dbReference type="EMBL" id="JABDTM020014221">
    <property type="protein sequence ID" value="KAH0819570.1"/>
    <property type="molecule type" value="Genomic_DNA"/>
</dbReference>
<keyword evidence="2" id="KW-0539">Nucleus</keyword>
<dbReference type="GO" id="GO:0005634">
    <property type="term" value="C:nucleus"/>
    <property type="evidence" value="ECO:0007669"/>
    <property type="project" value="UniProtKB-SubCell"/>
</dbReference>
<dbReference type="AlphaFoldDB" id="A0A8J6HRR4"/>
<name>A0A8J6HRR4_TENMO</name>
<dbReference type="Proteomes" id="UP000719412">
    <property type="component" value="Unassembled WGS sequence"/>
</dbReference>
<comment type="caution">
    <text evidence="4">The sequence shown here is derived from an EMBL/GenBank/DDBJ whole genome shotgun (WGS) entry which is preliminary data.</text>
</comment>
<dbReference type="GO" id="GO:0000978">
    <property type="term" value="F:RNA polymerase II cis-regulatory region sequence-specific DNA binding"/>
    <property type="evidence" value="ECO:0007669"/>
    <property type="project" value="TreeGrafter"/>
</dbReference>
<feature type="region of interest" description="Disordered" evidence="3">
    <location>
        <begin position="1"/>
        <end position="126"/>
    </location>
</feature>
<evidence type="ECO:0000313" key="5">
    <source>
        <dbReference type="Proteomes" id="UP000719412"/>
    </source>
</evidence>
<reference evidence="4" key="2">
    <citation type="submission" date="2021-08" db="EMBL/GenBank/DDBJ databases">
        <authorList>
            <person name="Eriksson T."/>
        </authorList>
    </citation>
    <scope>NUCLEOTIDE SEQUENCE</scope>
    <source>
        <strain evidence="4">Stoneville</strain>
        <tissue evidence="4">Whole head</tissue>
    </source>
</reference>
<evidence type="ECO:0000256" key="2">
    <source>
        <dbReference type="ARBA" id="ARBA00023242"/>
    </source>
</evidence>
<protein>
    <recommendedName>
        <fullName evidence="6">Engrailed</fullName>
    </recommendedName>
</protein>
<feature type="region of interest" description="Disordered" evidence="3">
    <location>
        <begin position="237"/>
        <end position="263"/>
    </location>
</feature>
<feature type="compositionally biased region" description="Polar residues" evidence="3">
    <location>
        <begin position="102"/>
        <end position="126"/>
    </location>
</feature>
<comment type="subcellular location">
    <subcellularLocation>
        <location evidence="1">Nucleus</location>
    </subcellularLocation>
</comment>
<gene>
    <name evidence="4" type="ORF">GEV33_003221</name>
</gene>
<feature type="compositionally biased region" description="Low complexity" evidence="3">
    <location>
        <begin position="72"/>
        <end position="88"/>
    </location>
</feature>
<evidence type="ECO:0000256" key="3">
    <source>
        <dbReference type="SAM" id="MobiDB-lite"/>
    </source>
</evidence>
<evidence type="ECO:0008006" key="6">
    <source>
        <dbReference type="Google" id="ProtNLM"/>
    </source>
</evidence>
<dbReference type="InterPro" id="IPR050720">
    <property type="entry name" value="Engrailed_Homeobox_TFs"/>
</dbReference>
<reference evidence="4" key="1">
    <citation type="journal article" date="2020" name="J Insects Food Feed">
        <title>The yellow mealworm (Tenebrio molitor) genome: a resource for the emerging insects as food and feed industry.</title>
        <authorList>
            <person name="Eriksson T."/>
            <person name="Andere A."/>
            <person name="Kelstrup H."/>
            <person name="Emery V."/>
            <person name="Picard C."/>
        </authorList>
    </citation>
    <scope>NUCLEOTIDE SEQUENCE</scope>
    <source>
        <strain evidence="4">Stoneville</strain>
        <tissue evidence="4">Whole head</tissue>
    </source>
</reference>
<evidence type="ECO:0000256" key="1">
    <source>
        <dbReference type="ARBA" id="ARBA00004123"/>
    </source>
</evidence>
<dbReference type="GO" id="GO:0030182">
    <property type="term" value="P:neuron differentiation"/>
    <property type="evidence" value="ECO:0007669"/>
    <property type="project" value="TreeGrafter"/>
</dbReference>
<feature type="compositionally biased region" description="Polar residues" evidence="3">
    <location>
        <begin position="50"/>
        <end position="60"/>
    </location>
</feature>
<feature type="compositionally biased region" description="Basic and acidic residues" evidence="3">
    <location>
        <begin position="1"/>
        <end position="12"/>
    </location>
</feature>
<feature type="compositionally biased region" description="Polar residues" evidence="3">
    <location>
        <begin position="13"/>
        <end position="30"/>
    </location>
</feature>
<dbReference type="GO" id="GO:0000981">
    <property type="term" value="F:DNA-binding transcription factor activity, RNA polymerase II-specific"/>
    <property type="evidence" value="ECO:0007669"/>
    <property type="project" value="TreeGrafter"/>
</dbReference>
<dbReference type="PANTHER" id="PTHR24341:SF6">
    <property type="entry name" value="HOMEOBOX PROTEIN INVECTED"/>
    <property type="match status" value="1"/>
</dbReference>
<dbReference type="PANTHER" id="PTHR24341">
    <property type="entry name" value="HOMEOBOX PROTEIN ENGRAILED"/>
    <property type="match status" value="1"/>
</dbReference>
<proteinExistence type="predicted"/>
<organism evidence="4 5">
    <name type="scientific">Tenebrio molitor</name>
    <name type="common">Yellow mealworm beetle</name>
    <dbReference type="NCBI Taxonomy" id="7067"/>
    <lineage>
        <taxon>Eukaryota</taxon>
        <taxon>Metazoa</taxon>
        <taxon>Ecdysozoa</taxon>
        <taxon>Arthropoda</taxon>
        <taxon>Hexapoda</taxon>
        <taxon>Insecta</taxon>
        <taxon>Pterygota</taxon>
        <taxon>Neoptera</taxon>
        <taxon>Endopterygota</taxon>
        <taxon>Coleoptera</taxon>
        <taxon>Polyphaga</taxon>
        <taxon>Cucujiformia</taxon>
        <taxon>Tenebrionidae</taxon>
        <taxon>Tenebrio</taxon>
    </lineage>
</organism>
<evidence type="ECO:0000313" key="4">
    <source>
        <dbReference type="EMBL" id="KAH0819570.1"/>
    </source>
</evidence>
<accession>A0A8J6HRR4</accession>